<name>A0A4R2JTH9_9PSEU</name>
<gene>
    <name evidence="2" type="ORF">EV192_1021084</name>
</gene>
<dbReference type="RefSeq" id="WP_132115074.1">
    <property type="nucleotide sequence ID" value="NZ_SLWS01000002.1"/>
</dbReference>
<keyword evidence="3" id="KW-1185">Reference proteome</keyword>
<dbReference type="Proteomes" id="UP000295680">
    <property type="component" value="Unassembled WGS sequence"/>
</dbReference>
<evidence type="ECO:0000313" key="2">
    <source>
        <dbReference type="EMBL" id="TCO62944.1"/>
    </source>
</evidence>
<dbReference type="Gene3D" id="1.10.10.2910">
    <property type="match status" value="1"/>
</dbReference>
<feature type="domain" description="IrrE N-terminal-like" evidence="1">
    <location>
        <begin position="68"/>
        <end position="170"/>
    </location>
</feature>
<evidence type="ECO:0000259" key="1">
    <source>
        <dbReference type="Pfam" id="PF06114"/>
    </source>
</evidence>
<dbReference type="OrthoDB" id="572608at2"/>
<organism evidence="2 3">
    <name type="scientific">Actinocrispum wychmicini</name>
    <dbReference type="NCBI Taxonomy" id="1213861"/>
    <lineage>
        <taxon>Bacteria</taxon>
        <taxon>Bacillati</taxon>
        <taxon>Actinomycetota</taxon>
        <taxon>Actinomycetes</taxon>
        <taxon>Pseudonocardiales</taxon>
        <taxon>Pseudonocardiaceae</taxon>
        <taxon>Actinocrispum</taxon>
    </lineage>
</organism>
<dbReference type="InterPro" id="IPR010359">
    <property type="entry name" value="IrrE_HExxH"/>
</dbReference>
<dbReference type="PANTHER" id="PTHR43236:SF2">
    <property type="entry name" value="BLL0069 PROTEIN"/>
    <property type="match status" value="1"/>
</dbReference>
<dbReference type="PANTHER" id="PTHR43236">
    <property type="entry name" value="ANTITOXIN HIGA1"/>
    <property type="match status" value="1"/>
</dbReference>
<evidence type="ECO:0000313" key="3">
    <source>
        <dbReference type="Proteomes" id="UP000295680"/>
    </source>
</evidence>
<comment type="caution">
    <text evidence="2">The sequence shown here is derived from an EMBL/GenBank/DDBJ whole genome shotgun (WGS) entry which is preliminary data.</text>
</comment>
<dbReference type="AlphaFoldDB" id="A0A4R2JTH9"/>
<reference evidence="2 3" key="1">
    <citation type="submission" date="2019-03" db="EMBL/GenBank/DDBJ databases">
        <title>Genomic Encyclopedia of Type Strains, Phase IV (KMG-IV): sequencing the most valuable type-strain genomes for metagenomic binning, comparative biology and taxonomic classification.</title>
        <authorList>
            <person name="Goeker M."/>
        </authorList>
    </citation>
    <scope>NUCLEOTIDE SEQUENCE [LARGE SCALE GENOMIC DNA]</scope>
    <source>
        <strain evidence="2 3">DSM 45934</strain>
    </source>
</reference>
<dbReference type="InterPro" id="IPR052345">
    <property type="entry name" value="Rad_response_metalloprotease"/>
</dbReference>
<dbReference type="Pfam" id="PF06114">
    <property type="entry name" value="Peptidase_M78"/>
    <property type="match status" value="1"/>
</dbReference>
<protein>
    <submittedName>
        <fullName evidence="2">Uncharacterized protein DUF955</fullName>
    </submittedName>
</protein>
<dbReference type="EMBL" id="SLWS01000002">
    <property type="protein sequence ID" value="TCO62944.1"/>
    <property type="molecule type" value="Genomic_DNA"/>
</dbReference>
<sequence>MTLRRGFKAEAEREAARVRKELGLASHDRLDPRDLAKHLSVSIVDAGELVDVAELEDLERLQAFAFSAATFEIEQRKIIVVSPLRNTGRQNSDIAHELAHVMLKHDLSEIREVDGMPFRTCKPDEEEEATAFGGTLLLPRPLLLSAARRQASIEQIANQYDVTVEMARFRYNTTGVAKQAASG</sequence>
<proteinExistence type="predicted"/>
<accession>A0A4R2JTH9</accession>